<dbReference type="AlphaFoldDB" id="A0A1W6WX27"/>
<keyword evidence="5" id="KW-0411">Iron-sulfur</keyword>
<keyword evidence="4" id="KW-0408">Iron</keyword>
<dbReference type="InterPro" id="IPR007197">
    <property type="entry name" value="rSAM"/>
</dbReference>
<evidence type="ECO:0000256" key="1">
    <source>
        <dbReference type="ARBA" id="ARBA00001966"/>
    </source>
</evidence>
<evidence type="ECO:0000256" key="2">
    <source>
        <dbReference type="ARBA" id="ARBA00022691"/>
    </source>
</evidence>
<keyword evidence="8" id="KW-1185">Reference proteome</keyword>
<dbReference type="PANTHER" id="PTHR43273:SF8">
    <property type="entry name" value="RADICAL SAM DOMAIN PROTEIN"/>
    <property type="match status" value="1"/>
</dbReference>
<organism evidence="7 8">
    <name type="scientific">Bacillus thuringiensis</name>
    <dbReference type="NCBI Taxonomy" id="1428"/>
    <lineage>
        <taxon>Bacteria</taxon>
        <taxon>Bacillati</taxon>
        <taxon>Bacillota</taxon>
        <taxon>Bacilli</taxon>
        <taxon>Bacillales</taxon>
        <taxon>Bacillaceae</taxon>
        <taxon>Bacillus</taxon>
        <taxon>Bacillus cereus group</taxon>
    </lineage>
</organism>
<dbReference type="PROSITE" id="PS51918">
    <property type="entry name" value="RADICAL_SAM"/>
    <property type="match status" value="1"/>
</dbReference>
<reference evidence="7 8" key="1">
    <citation type="submission" date="2017-04" db="EMBL/GenBank/DDBJ databases">
        <title>Complete Genome Sequence of Bacillus thuringiensis type Strain ATCC 10792.</title>
        <authorList>
            <person name="Oh D.-H."/>
            <person name="Park B.-J."/>
            <person name="Shuai W."/>
            <person name="Chelliah R."/>
        </authorList>
    </citation>
    <scope>NUCLEOTIDE SEQUENCE [LARGE SCALE GENOMIC DNA]</scope>
    <source>
        <strain evidence="7 8">ATCC 10792</strain>
        <plasmid evidence="7 8">poh1</plasmid>
    </source>
</reference>
<dbReference type="InterPro" id="IPR023885">
    <property type="entry name" value="4Fe4S-binding_SPASM_dom"/>
</dbReference>
<dbReference type="CDD" id="cd01335">
    <property type="entry name" value="Radical_SAM"/>
    <property type="match status" value="1"/>
</dbReference>
<evidence type="ECO:0000256" key="4">
    <source>
        <dbReference type="ARBA" id="ARBA00023004"/>
    </source>
</evidence>
<dbReference type="SFLD" id="SFLDG01067">
    <property type="entry name" value="SPASM/twitch_domain_containing"/>
    <property type="match status" value="1"/>
</dbReference>
<keyword evidence="7" id="KW-0614">Plasmid</keyword>
<dbReference type="GO" id="GO:0046872">
    <property type="term" value="F:metal ion binding"/>
    <property type="evidence" value="ECO:0007669"/>
    <property type="project" value="UniProtKB-KW"/>
</dbReference>
<accession>A0A1W6WX27</accession>
<dbReference type="Gene3D" id="3.20.20.70">
    <property type="entry name" value="Aldolase class I"/>
    <property type="match status" value="1"/>
</dbReference>
<dbReference type="NCBIfam" id="TIGR04085">
    <property type="entry name" value="rSAM_more_4Fe4S"/>
    <property type="match status" value="1"/>
</dbReference>
<evidence type="ECO:0000259" key="6">
    <source>
        <dbReference type="PROSITE" id="PS51918"/>
    </source>
</evidence>
<dbReference type="GeneID" id="67470325"/>
<dbReference type="EMBL" id="CP021062">
    <property type="protein sequence ID" value="ARP61106.1"/>
    <property type="molecule type" value="Genomic_DNA"/>
</dbReference>
<gene>
    <name evidence="7" type="ORF">CAB88_29145</name>
</gene>
<evidence type="ECO:0000256" key="5">
    <source>
        <dbReference type="ARBA" id="ARBA00023014"/>
    </source>
</evidence>
<dbReference type="SFLD" id="SFLDS00029">
    <property type="entry name" value="Radical_SAM"/>
    <property type="match status" value="1"/>
</dbReference>
<proteinExistence type="predicted"/>
<evidence type="ECO:0000256" key="3">
    <source>
        <dbReference type="ARBA" id="ARBA00022723"/>
    </source>
</evidence>
<evidence type="ECO:0000313" key="7">
    <source>
        <dbReference type="EMBL" id="ARP61106.1"/>
    </source>
</evidence>
<dbReference type="SMR" id="A0A1W6WX27"/>
<sequence length="484" mass="55410">MIASTYNSTYKLSDGNYVLINSLSGALDVINTDIKKVLDDIKRNKKLTLYPELEELLSFLTKRGYLFKDRDEELNKLTIIRDRMTESLANSSSGVTFNVCTTYMCNLRCPYCYQGHEIHKISHALSPAEVDKMFQAVDNILSMEHERGRFENATHRMMLYGGEPLLPTTRKTVEQVVKRGVEEYGFRMYAITNGTFLHEFIDFLEPYKENWDYFQISIDGPKHIHDQRRITAGGTGTFDRIAANISLALERGFAVGLRTNVNKDNLPYVKELATFIEDQNWNTYPNFGWQVSPVTDHYGDDLPNHLPEHELLAEIYNIFGDLEEFMDKFNAKLGTDLNIRTSRIRQAIRTFDWEKVSELDSCSPVMHSLPYFKECSAREHRFYAFGAEGLIYACPEAVGKPETAVGSFFPEYNLDADKHAIWDQDITNSEQCSSCSISLFCGGGCAYANLMRNGAINKPYCNYSHQTISTYIKKNENAFLELIK</sequence>
<dbReference type="SFLD" id="SFLDG01386">
    <property type="entry name" value="main_SPASM_domain-containing"/>
    <property type="match status" value="1"/>
</dbReference>
<dbReference type="InterPro" id="IPR058240">
    <property type="entry name" value="rSAM_sf"/>
</dbReference>
<geneLocation type="plasmid" evidence="7 8">
    <name>poh1</name>
</geneLocation>
<dbReference type="InterPro" id="IPR013785">
    <property type="entry name" value="Aldolase_TIM"/>
</dbReference>
<protein>
    <submittedName>
        <fullName evidence="7">Radical SAM/SPASM domain-containing protein</fullName>
    </submittedName>
</protein>
<dbReference type="GO" id="GO:0016491">
    <property type="term" value="F:oxidoreductase activity"/>
    <property type="evidence" value="ECO:0007669"/>
    <property type="project" value="InterPro"/>
</dbReference>
<dbReference type="PANTHER" id="PTHR43273">
    <property type="entry name" value="ANAEROBIC SULFATASE-MATURATING ENZYME HOMOLOG ASLB-RELATED"/>
    <property type="match status" value="1"/>
</dbReference>
<feature type="domain" description="Radical SAM core" evidence="6">
    <location>
        <begin position="91"/>
        <end position="336"/>
    </location>
</feature>
<dbReference type="GO" id="GO:0051536">
    <property type="term" value="F:iron-sulfur cluster binding"/>
    <property type="evidence" value="ECO:0007669"/>
    <property type="project" value="UniProtKB-KW"/>
</dbReference>
<comment type="cofactor">
    <cofactor evidence="1">
        <name>[4Fe-4S] cluster</name>
        <dbReference type="ChEBI" id="CHEBI:49883"/>
    </cofactor>
</comment>
<evidence type="ECO:0000313" key="8">
    <source>
        <dbReference type="Proteomes" id="UP000194143"/>
    </source>
</evidence>
<name>A0A1W6WX27_BACTU</name>
<dbReference type="Pfam" id="PF04055">
    <property type="entry name" value="Radical_SAM"/>
    <property type="match status" value="1"/>
</dbReference>
<dbReference type="SUPFAM" id="SSF102114">
    <property type="entry name" value="Radical SAM enzymes"/>
    <property type="match status" value="1"/>
</dbReference>
<dbReference type="UniPathway" id="UPA00782"/>
<dbReference type="RefSeq" id="WP_000562080.1">
    <property type="nucleotide sequence ID" value="NZ_CP021062.1"/>
</dbReference>
<dbReference type="InterPro" id="IPR023867">
    <property type="entry name" value="Sulphatase_maturase_rSAM"/>
</dbReference>
<keyword evidence="2" id="KW-0949">S-adenosyl-L-methionine</keyword>
<dbReference type="SFLD" id="SFLDG01384">
    <property type="entry name" value="thioether_bond_formation_requi"/>
    <property type="match status" value="1"/>
</dbReference>
<dbReference type="Proteomes" id="UP000194143">
    <property type="component" value="Plasmid poh1"/>
</dbReference>
<keyword evidence="3" id="KW-0479">Metal-binding</keyword>